<accession>A0AC61QTR7</accession>
<organism evidence="1 2">
    <name type="scientific">Palleniella muris</name>
    <dbReference type="NCBI Taxonomy" id="3038145"/>
    <lineage>
        <taxon>Bacteria</taxon>
        <taxon>Pseudomonadati</taxon>
        <taxon>Bacteroidota</taxon>
        <taxon>Bacteroidia</taxon>
        <taxon>Bacteroidales</taxon>
        <taxon>Prevotellaceae</taxon>
        <taxon>Palleniella</taxon>
    </lineage>
</organism>
<keyword evidence="1" id="KW-0548">Nucleotidyltransferase</keyword>
<dbReference type="EMBL" id="SRZC01000002">
    <property type="protein sequence ID" value="TGX83863.1"/>
    <property type="molecule type" value="Genomic_DNA"/>
</dbReference>
<dbReference type="EC" id="2.7.7.7" evidence="1"/>
<sequence length="343" mass="38940">MAEKRSSGATFENIMKDMKAGKFSPVYLLMGEEPYFIDKISDYISDNAIKPEERDFNQVTLYGLDTTPSQIMDAAHAAPMMSEHQVIIVREAQLLKGIEQLEKYLKSPIASTILVICYKKESPKSSKGWIGEAERNGVLFESKKMRDYQLPGFINGYLKTKGVTIEEKACMMIAESIGTDLSRVVTELDKLFLTLPKGETRIVPQFVEEQIGISKDFNVFELRDAIVKKDVVNANRIVKYFDNNPKAGNLHSIVPQLFGFFQNLMLAFYCPNRQNQDELATWLGLRGGWAARDYIAAMKGYNAMKTMQIIQKLRTIAAKSNGLDNRSASEHELMQEMIYFILH</sequence>
<gene>
    <name evidence="1" type="primary">holA</name>
    <name evidence="1" type="ORF">E5358_01405</name>
</gene>
<protein>
    <submittedName>
        <fullName evidence="1">DNA polymerase III subunit delta</fullName>
        <ecNumber evidence="1">2.7.7.7</ecNumber>
    </submittedName>
</protein>
<evidence type="ECO:0000313" key="1">
    <source>
        <dbReference type="EMBL" id="TGX83863.1"/>
    </source>
</evidence>
<keyword evidence="1" id="KW-0808">Transferase</keyword>
<dbReference type="Proteomes" id="UP000308886">
    <property type="component" value="Unassembled WGS sequence"/>
</dbReference>
<name>A0AC61QTR7_9BACT</name>
<comment type="caution">
    <text evidence="1">The sequence shown here is derived from an EMBL/GenBank/DDBJ whole genome shotgun (WGS) entry which is preliminary data.</text>
</comment>
<reference evidence="1" key="1">
    <citation type="submission" date="2019-04" db="EMBL/GenBank/DDBJ databases">
        <title>Microbes associate with the intestines of laboratory mice.</title>
        <authorList>
            <person name="Navarre W."/>
            <person name="Wong E."/>
            <person name="Huang K."/>
            <person name="Tropini C."/>
            <person name="Ng K."/>
            <person name="Yu B."/>
        </authorList>
    </citation>
    <scope>NUCLEOTIDE SEQUENCE</scope>
    <source>
        <strain evidence="1">NM73_A23</strain>
    </source>
</reference>
<proteinExistence type="predicted"/>
<evidence type="ECO:0000313" key="2">
    <source>
        <dbReference type="Proteomes" id="UP000308886"/>
    </source>
</evidence>
<keyword evidence="2" id="KW-1185">Reference proteome</keyword>